<organism evidence="2 3">
    <name type="scientific">Brachybacterium tyrofermentans</name>
    <dbReference type="NCBI Taxonomy" id="47848"/>
    <lineage>
        <taxon>Bacteria</taxon>
        <taxon>Bacillati</taxon>
        <taxon>Actinomycetota</taxon>
        <taxon>Actinomycetes</taxon>
        <taxon>Micrococcales</taxon>
        <taxon>Dermabacteraceae</taxon>
        <taxon>Brachybacterium</taxon>
    </lineage>
</organism>
<dbReference type="InterPro" id="IPR000835">
    <property type="entry name" value="HTH_MarR-typ"/>
</dbReference>
<dbReference type="InterPro" id="IPR036388">
    <property type="entry name" value="WH-like_DNA-bd_sf"/>
</dbReference>
<dbReference type="RefSeq" id="WP_343924490.1">
    <property type="nucleotide sequence ID" value="NZ_BAAAIR010000039.1"/>
</dbReference>
<sequence length="243" mass="26434">MIENGASPAVHRALSVLEVTSRHEHTTPGVLAEELGLAKSSVADIVSTMVDQNLLRHHSDGLGIGRLFEELTSATLGSSQVLGRFASRWQRHELLAEHTVTVQSVVGTVSLCLEARHGSHLLPCTPRPGLRTDTWTGAEGEPILRALQVDDVLQSIESFELLGPELSAHTRNTRERWIHENSRGGQTHPMLSSTGNLEMNVRVALPEGAGPTTLTLHLAPQHPRHDVSRLHEALSAFAAWLVT</sequence>
<dbReference type="GeneID" id="303297688"/>
<protein>
    <submittedName>
        <fullName evidence="2">MarR family transcriptional regulator</fullName>
    </submittedName>
</protein>
<dbReference type="Gene3D" id="1.10.10.10">
    <property type="entry name" value="Winged helix-like DNA-binding domain superfamily/Winged helix DNA-binding domain"/>
    <property type="match status" value="1"/>
</dbReference>
<reference evidence="3" key="1">
    <citation type="journal article" date="2019" name="Int. J. Syst. Evol. Microbiol.">
        <title>The Global Catalogue of Microorganisms (GCM) 10K type strain sequencing project: providing services to taxonomists for standard genome sequencing and annotation.</title>
        <authorList>
            <consortium name="The Broad Institute Genomics Platform"/>
            <consortium name="The Broad Institute Genome Sequencing Center for Infectious Disease"/>
            <person name="Wu L."/>
            <person name="Ma J."/>
        </authorList>
    </citation>
    <scope>NUCLEOTIDE SEQUENCE [LARGE SCALE GENOMIC DNA]</scope>
    <source>
        <strain evidence="3">CGMCC 1.16455</strain>
    </source>
</reference>
<keyword evidence="3" id="KW-1185">Reference proteome</keyword>
<feature type="domain" description="HTH marR-type" evidence="1">
    <location>
        <begin position="13"/>
        <end position="60"/>
    </location>
</feature>
<accession>A0ABW0FJC3</accession>
<dbReference type="EMBL" id="JBHSLN010000070">
    <property type="protein sequence ID" value="MFC5298495.1"/>
    <property type="molecule type" value="Genomic_DNA"/>
</dbReference>
<dbReference type="SUPFAM" id="SSF46785">
    <property type="entry name" value="Winged helix' DNA-binding domain"/>
    <property type="match status" value="1"/>
</dbReference>
<gene>
    <name evidence="2" type="ORF">ACFPK8_13335</name>
</gene>
<dbReference type="Proteomes" id="UP001595937">
    <property type="component" value="Unassembled WGS sequence"/>
</dbReference>
<dbReference type="Pfam" id="PF12802">
    <property type="entry name" value="MarR_2"/>
    <property type="match status" value="1"/>
</dbReference>
<comment type="caution">
    <text evidence="2">The sequence shown here is derived from an EMBL/GenBank/DDBJ whole genome shotgun (WGS) entry which is preliminary data.</text>
</comment>
<dbReference type="InterPro" id="IPR036390">
    <property type="entry name" value="WH_DNA-bd_sf"/>
</dbReference>
<proteinExistence type="predicted"/>
<evidence type="ECO:0000313" key="2">
    <source>
        <dbReference type="EMBL" id="MFC5298495.1"/>
    </source>
</evidence>
<name>A0ABW0FJC3_9MICO</name>
<evidence type="ECO:0000313" key="3">
    <source>
        <dbReference type="Proteomes" id="UP001595937"/>
    </source>
</evidence>
<evidence type="ECO:0000259" key="1">
    <source>
        <dbReference type="Pfam" id="PF12802"/>
    </source>
</evidence>